<dbReference type="InterPro" id="IPR052035">
    <property type="entry name" value="ZnF_BED_domain_contain"/>
</dbReference>
<name>A0A9P6UFK8_9FUNG</name>
<sequence>MPTPVYFNQTAAGYHNHYIHQGSPYTNSSAPFYSMDQYSTTWSSTPSSSQAASSSLSSIPPFQHQSHITEEVYDGVGNYLNNDSDPDRQAARKRIEEEDRTSSPEWCQLYLSVPLGSLPSVEDCNNLAPPLLKILAIIPIREVLHNPEPNTPVSRAKKSKKPAPAKAPTLRPNSATLFCYRKVNDKFYCQLPRIAHGVEMACDHTAGVSHGTGVRSNHIISQHPGILDAINYFQNQQKIAIETRQQSNPQSSKRSKKSSTMADGTVPLWDEIRQDAAINHLMRLVAVEGVSFSVATSKSLKALCNLLNPSFQFPCTATLKDRLRKTVESRKRQTVNYIHANVVRGALTADAWTSGHNKRKYLGITFHYMTREYRLSTVVIGMERLLAVKVTAEILESAINKFAIFNSPVSIIFCFFLKEFSF</sequence>
<keyword evidence="3" id="KW-0863">Zinc-finger</keyword>
<dbReference type="GO" id="GO:0008270">
    <property type="term" value="F:zinc ion binding"/>
    <property type="evidence" value="ECO:0007669"/>
    <property type="project" value="UniProtKB-KW"/>
</dbReference>
<protein>
    <recommendedName>
        <fullName evidence="9">DUF659 domain-containing protein</fullName>
    </recommendedName>
</protein>
<evidence type="ECO:0000256" key="2">
    <source>
        <dbReference type="ARBA" id="ARBA00022723"/>
    </source>
</evidence>
<keyword evidence="5" id="KW-0539">Nucleus</keyword>
<evidence type="ECO:0000256" key="4">
    <source>
        <dbReference type="ARBA" id="ARBA00022833"/>
    </source>
</evidence>
<dbReference type="Proteomes" id="UP000823405">
    <property type="component" value="Unassembled WGS sequence"/>
</dbReference>
<keyword evidence="4" id="KW-0862">Zinc</keyword>
<evidence type="ECO:0000313" key="8">
    <source>
        <dbReference type="Proteomes" id="UP000823405"/>
    </source>
</evidence>
<keyword evidence="8" id="KW-1185">Reference proteome</keyword>
<dbReference type="OrthoDB" id="2419409at2759"/>
<dbReference type="PANTHER" id="PTHR46481">
    <property type="entry name" value="ZINC FINGER BED DOMAIN-CONTAINING PROTEIN 4"/>
    <property type="match status" value="1"/>
</dbReference>
<organism evidence="7 8">
    <name type="scientific">Linnemannia gamsii</name>
    <dbReference type="NCBI Taxonomy" id="64522"/>
    <lineage>
        <taxon>Eukaryota</taxon>
        <taxon>Fungi</taxon>
        <taxon>Fungi incertae sedis</taxon>
        <taxon>Mucoromycota</taxon>
        <taxon>Mortierellomycotina</taxon>
        <taxon>Mortierellomycetes</taxon>
        <taxon>Mortierellales</taxon>
        <taxon>Mortierellaceae</taxon>
        <taxon>Linnemannia</taxon>
    </lineage>
</organism>
<evidence type="ECO:0000256" key="6">
    <source>
        <dbReference type="SAM" id="MobiDB-lite"/>
    </source>
</evidence>
<keyword evidence="2" id="KW-0479">Metal-binding</keyword>
<accession>A0A9P6UFK8</accession>
<evidence type="ECO:0000313" key="7">
    <source>
        <dbReference type="EMBL" id="KAG0289656.1"/>
    </source>
</evidence>
<feature type="region of interest" description="Disordered" evidence="6">
    <location>
        <begin position="76"/>
        <end position="98"/>
    </location>
</feature>
<dbReference type="GO" id="GO:0005634">
    <property type="term" value="C:nucleus"/>
    <property type="evidence" value="ECO:0007669"/>
    <property type="project" value="UniProtKB-SubCell"/>
</dbReference>
<comment type="caution">
    <text evidence="7">The sequence shown here is derived from an EMBL/GenBank/DDBJ whole genome shotgun (WGS) entry which is preliminary data.</text>
</comment>
<feature type="region of interest" description="Disordered" evidence="6">
    <location>
        <begin position="146"/>
        <end position="168"/>
    </location>
</feature>
<comment type="subcellular location">
    <subcellularLocation>
        <location evidence="1">Nucleus</location>
    </subcellularLocation>
</comment>
<evidence type="ECO:0008006" key="9">
    <source>
        <dbReference type="Google" id="ProtNLM"/>
    </source>
</evidence>
<evidence type="ECO:0000256" key="5">
    <source>
        <dbReference type="ARBA" id="ARBA00023242"/>
    </source>
</evidence>
<reference evidence="7" key="1">
    <citation type="journal article" date="2020" name="Fungal Divers.">
        <title>Resolving the Mortierellaceae phylogeny through synthesis of multi-gene phylogenetics and phylogenomics.</title>
        <authorList>
            <person name="Vandepol N."/>
            <person name="Liber J."/>
            <person name="Desiro A."/>
            <person name="Na H."/>
            <person name="Kennedy M."/>
            <person name="Barry K."/>
            <person name="Grigoriev I.V."/>
            <person name="Miller A.N."/>
            <person name="O'Donnell K."/>
            <person name="Stajich J.E."/>
            <person name="Bonito G."/>
        </authorList>
    </citation>
    <scope>NUCLEOTIDE SEQUENCE</scope>
    <source>
        <strain evidence="7">NVP60</strain>
    </source>
</reference>
<evidence type="ECO:0000256" key="1">
    <source>
        <dbReference type="ARBA" id="ARBA00004123"/>
    </source>
</evidence>
<dbReference type="AlphaFoldDB" id="A0A9P6UFK8"/>
<dbReference type="EMBL" id="JAAAIN010002841">
    <property type="protein sequence ID" value="KAG0289656.1"/>
    <property type="molecule type" value="Genomic_DNA"/>
</dbReference>
<feature type="compositionally biased region" description="Basic and acidic residues" evidence="6">
    <location>
        <begin position="85"/>
        <end position="98"/>
    </location>
</feature>
<feature type="region of interest" description="Disordered" evidence="6">
    <location>
        <begin position="242"/>
        <end position="262"/>
    </location>
</feature>
<dbReference type="PANTHER" id="PTHR46481:SF10">
    <property type="entry name" value="ZINC FINGER BED DOMAIN-CONTAINING PROTEIN 39"/>
    <property type="match status" value="1"/>
</dbReference>
<gene>
    <name evidence="7" type="ORF">BGZ97_006421</name>
</gene>
<proteinExistence type="predicted"/>
<evidence type="ECO:0000256" key="3">
    <source>
        <dbReference type="ARBA" id="ARBA00022771"/>
    </source>
</evidence>